<feature type="transmembrane region" description="Helical" evidence="1">
    <location>
        <begin position="21"/>
        <end position="40"/>
    </location>
</feature>
<keyword evidence="1" id="KW-0812">Transmembrane</keyword>
<keyword evidence="1" id="KW-1133">Transmembrane helix</keyword>
<gene>
    <name evidence="2" type="ORF">SI8410_11015274</name>
</gene>
<sequence length="65" mass="7038">MAVSLQMEKKTRTRALLGKAVGNFCTVCFVLGLLLSGRMWTTLLKGCRSGQKTSTVSERTASRGT</sequence>
<dbReference type="Proteomes" id="UP000663760">
    <property type="component" value="Chromosome 11"/>
</dbReference>
<dbReference type="AlphaFoldDB" id="A0A7I8L4N0"/>
<keyword evidence="3" id="KW-1185">Reference proteome</keyword>
<evidence type="ECO:0000313" key="2">
    <source>
        <dbReference type="EMBL" id="CAA7404596.1"/>
    </source>
</evidence>
<dbReference type="EMBL" id="LR746274">
    <property type="protein sequence ID" value="CAA7404596.1"/>
    <property type="molecule type" value="Genomic_DNA"/>
</dbReference>
<reference evidence="2" key="1">
    <citation type="submission" date="2020-02" db="EMBL/GenBank/DDBJ databases">
        <authorList>
            <person name="Scholz U."/>
            <person name="Mascher M."/>
            <person name="Fiebig A."/>
        </authorList>
    </citation>
    <scope>NUCLEOTIDE SEQUENCE</scope>
</reference>
<keyword evidence="1" id="KW-0472">Membrane</keyword>
<organism evidence="2 3">
    <name type="scientific">Spirodela intermedia</name>
    <name type="common">Intermediate duckweed</name>
    <dbReference type="NCBI Taxonomy" id="51605"/>
    <lineage>
        <taxon>Eukaryota</taxon>
        <taxon>Viridiplantae</taxon>
        <taxon>Streptophyta</taxon>
        <taxon>Embryophyta</taxon>
        <taxon>Tracheophyta</taxon>
        <taxon>Spermatophyta</taxon>
        <taxon>Magnoliopsida</taxon>
        <taxon>Liliopsida</taxon>
        <taxon>Araceae</taxon>
        <taxon>Lemnoideae</taxon>
        <taxon>Spirodela</taxon>
    </lineage>
</organism>
<accession>A0A7I8L4N0</accession>
<name>A0A7I8L4N0_SPIIN</name>
<evidence type="ECO:0000256" key="1">
    <source>
        <dbReference type="SAM" id="Phobius"/>
    </source>
</evidence>
<protein>
    <submittedName>
        <fullName evidence="2">Uncharacterized protein</fullName>
    </submittedName>
</protein>
<evidence type="ECO:0000313" key="3">
    <source>
        <dbReference type="Proteomes" id="UP000663760"/>
    </source>
</evidence>
<proteinExistence type="predicted"/>